<sequence>MICSECKRKRRQQDMVCEICGALDKMREFEQFQEEMNRKFFSERNEVGAVR</sequence>
<protein>
    <submittedName>
        <fullName evidence="1">Uncharacterized protein</fullName>
    </submittedName>
</protein>
<accession>A0A174J8M0</accession>
<dbReference type="RefSeq" id="WP_172683658.1">
    <property type="nucleotide sequence ID" value="NZ_CABIXC010000015.1"/>
</dbReference>
<dbReference type="AlphaFoldDB" id="A0A174J8M0"/>
<proteinExistence type="predicted"/>
<evidence type="ECO:0000313" key="2">
    <source>
        <dbReference type="Proteomes" id="UP000095651"/>
    </source>
</evidence>
<dbReference type="Proteomes" id="UP000095651">
    <property type="component" value="Unassembled WGS sequence"/>
</dbReference>
<dbReference type="EMBL" id="CYZE01000015">
    <property type="protein sequence ID" value="CUO96003.1"/>
    <property type="molecule type" value="Genomic_DNA"/>
</dbReference>
<reference evidence="1 2" key="1">
    <citation type="submission" date="2015-09" db="EMBL/GenBank/DDBJ databases">
        <authorList>
            <consortium name="Pathogen Informatics"/>
        </authorList>
    </citation>
    <scope>NUCLEOTIDE SEQUENCE [LARGE SCALE GENOMIC DNA]</scope>
    <source>
        <strain evidence="1 2">2789STDY5608850</strain>
    </source>
</reference>
<evidence type="ECO:0000313" key="1">
    <source>
        <dbReference type="EMBL" id="CUO96003.1"/>
    </source>
</evidence>
<organism evidence="1 2">
    <name type="scientific">Hungatella hathewayi</name>
    <dbReference type="NCBI Taxonomy" id="154046"/>
    <lineage>
        <taxon>Bacteria</taxon>
        <taxon>Bacillati</taxon>
        <taxon>Bacillota</taxon>
        <taxon>Clostridia</taxon>
        <taxon>Lachnospirales</taxon>
        <taxon>Lachnospiraceae</taxon>
        <taxon>Hungatella</taxon>
    </lineage>
</organism>
<name>A0A174J8M0_9FIRM</name>
<gene>
    <name evidence="1" type="ORF">ERS852407_04532</name>
</gene>